<dbReference type="PANTHER" id="PTHR34285:SF3">
    <property type="entry name" value="OS08G0510800 PROTEIN"/>
    <property type="match status" value="1"/>
</dbReference>
<dbReference type="Proteomes" id="UP000504609">
    <property type="component" value="Unplaced"/>
</dbReference>
<dbReference type="PANTHER" id="PTHR34285">
    <property type="entry name" value="OS08G0510800 PROTEIN"/>
    <property type="match status" value="1"/>
</dbReference>
<proteinExistence type="predicted"/>
<dbReference type="GeneID" id="111441692"/>
<gene>
    <name evidence="3" type="primary">LOC111441692</name>
</gene>
<feature type="region of interest" description="Disordered" evidence="1">
    <location>
        <begin position="286"/>
        <end position="305"/>
    </location>
</feature>
<dbReference type="KEGG" id="cmos:111441692"/>
<sequence>MKASIIFREDQRNPIFRAKIPLNFFGFPFRSAIQLAEPDNLSFTFTSFFRSGPAFNFSYRPNDSLAPFTLAVKAGIGLHGSSIDSPMNFTAEFNLPGNKPPRFFLHFRPRLGDFTLRRSVQSHTASFNLPLDDDLAAMSSGKSVDSGESSGEVHTDLGLGNTMLSGQRIHCSGIFNRFHDLLSTGEINARSTFKVKNSAAVKFQWCMRFPMSMKKEEFTAKVMLLSKLPYLALRKIKIELAAASDSERESNEAVSAGEISVLKKHLDDLRTESRWMKKNIEQLRSEIGDQVAAPANPPVESRKKK</sequence>
<organism evidence="2 3">
    <name type="scientific">Cucurbita moschata</name>
    <name type="common">Winter crookneck squash</name>
    <name type="synonym">Cucurbita pepo var. moschata</name>
    <dbReference type="NCBI Taxonomy" id="3662"/>
    <lineage>
        <taxon>Eukaryota</taxon>
        <taxon>Viridiplantae</taxon>
        <taxon>Streptophyta</taxon>
        <taxon>Embryophyta</taxon>
        <taxon>Tracheophyta</taxon>
        <taxon>Spermatophyta</taxon>
        <taxon>Magnoliopsida</taxon>
        <taxon>eudicotyledons</taxon>
        <taxon>Gunneridae</taxon>
        <taxon>Pentapetalae</taxon>
        <taxon>rosids</taxon>
        <taxon>fabids</taxon>
        <taxon>Cucurbitales</taxon>
        <taxon>Cucurbitaceae</taxon>
        <taxon>Cucurbiteae</taxon>
        <taxon>Cucurbita</taxon>
    </lineage>
</organism>
<evidence type="ECO:0000256" key="1">
    <source>
        <dbReference type="SAM" id="MobiDB-lite"/>
    </source>
</evidence>
<keyword evidence="2" id="KW-1185">Reference proteome</keyword>
<reference evidence="3" key="1">
    <citation type="submission" date="2025-08" db="UniProtKB">
        <authorList>
            <consortium name="RefSeq"/>
        </authorList>
    </citation>
    <scope>IDENTIFICATION</scope>
    <source>
        <tissue evidence="3">Young leaves</tissue>
    </source>
</reference>
<protein>
    <submittedName>
        <fullName evidence="3">Uncharacterized protein LOC111441692</fullName>
    </submittedName>
</protein>
<dbReference type="RefSeq" id="XP_022934548.1">
    <property type="nucleotide sequence ID" value="XM_023078780.1"/>
</dbReference>
<name>A0A6J1F7Z3_CUCMO</name>
<accession>A0A6J1F7Z3</accession>
<evidence type="ECO:0000313" key="3">
    <source>
        <dbReference type="RefSeq" id="XP_022934548.1"/>
    </source>
</evidence>
<dbReference type="AlphaFoldDB" id="A0A6J1F7Z3"/>
<evidence type="ECO:0000313" key="2">
    <source>
        <dbReference type="Proteomes" id="UP000504609"/>
    </source>
</evidence>